<evidence type="ECO:0000313" key="2">
    <source>
        <dbReference type="EMBL" id="MDQ0437694.1"/>
    </source>
</evidence>
<dbReference type="Pfam" id="PF00903">
    <property type="entry name" value="Glyoxalase"/>
    <property type="match status" value="1"/>
</dbReference>
<dbReference type="Proteomes" id="UP001241603">
    <property type="component" value="Unassembled WGS sequence"/>
</dbReference>
<gene>
    <name evidence="2" type="ORF">QO014_002086</name>
</gene>
<dbReference type="PROSITE" id="PS51819">
    <property type="entry name" value="VOC"/>
    <property type="match status" value="1"/>
</dbReference>
<evidence type="ECO:0000259" key="1">
    <source>
        <dbReference type="PROSITE" id="PS51819"/>
    </source>
</evidence>
<dbReference type="RefSeq" id="WP_307257987.1">
    <property type="nucleotide sequence ID" value="NZ_JAPKNG010000003.1"/>
</dbReference>
<keyword evidence="3" id="KW-1185">Reference proteome</keyword>
<feature type="domain" description="VOC" evidence="1">
    <location>
        <begin position="5"/>
        <end position="133"/>
    </location>
</feature>
<organism evidence="2 3">
    <name type="scientific">Kaistia dalseonensis</name>
    <dbReference type="NCBI Taxonomy" id="410840"/>
    <lineage>
        <taxon>Bacteria</taxon>
        <taxon>Pseudomonadati</taxon>
        <taxon>Pseudomonadota</taxon>
        <taxon>Alphaproteobacteria</taxon>
        <taxon>Hyphomicrobiales</taxon>
        <taxon>Kaistiaceae</taxon>
        <taxon>Kaistia</taxon>
    </lineage>
</organism>
<dbReference type="PANTHER" id="PTHR46142:SF3">
    <property type="entry name" value="F18B13.24 PROTEIN"/>
    <property type="match status" value="1"/>
</dbReference>
<sequence>MPDVMLHHVSIVATDLDRSVAFYQTLFELERLPRPPFAIPGAWLGCGDLQIHIVHNAAGTYRSNAAIDVNDGHFAFRTDDFEKVVERLAANGYREDAAESDPKRVFVNRHGKAGFPQLYLLDPDRNIVEVNGAPVTWP</sequence>
<dbReference type="InterPro" id="IPR029068">
    <property type="entry name" value="Glyas_Bleomycin-R_OHBP_Dase"/>
</dbReference>
<dbReference type="InterPro" id="IPR004360">
    <property type="entry name" value="Glyas_Fos-R_dOase_dom"/>
</dbReference>
<dbReference type="InterPro" id="IPR037523">
    <property type="entry name" value="VOC_core"/>
</dbReference>
<proteinExistence type="predicted"/>
<name>A0ABU0H5W1_9HYPH</name>
<protein>
    <submittedName>
        <fullName evidence="2">Catechol 2,3-dioxygenase-like lactoylglutathione lyase family enzyme</fullName>
    </submittedName>
</protein>
<accession>A0ABU0H5W1</accession>
<evidence type="ECO:0000313" key="3">
    <source>
        <dbReference type="Proteomes" id="UP001241603"/>
    </source>
</evidence>
<comment type="caution">
    <text evidence="2">The sequence shown here is derived from an EMBL/GenBank/DDBJ whole genome shotgun (WGS) entry which is preliminary data.</text>
</comment>
<dbReference type="EMBL" id="JAUSVO010000003">
    <property type="protein sequence ID" value="MDQ0437694.1"/>
    <property type="molecule type" value="Genomic_DNA"/>
</dbReference>
<dbReference type="SUPFAM" id="SSF54593">
    <property type="entry name" value="Glyoxalase/Bleomycin resistance protein/Dihydroxybiphenyl dioxygenase"/>
    <property type="match status" value="1"/>
</dbReference>
<dbReference type="Gene3D" id="3.10.180.10">
    <property type="entry name" value="2,3-Dihydroxybiphenyl 1,2-Dioxygenase, domain 1"/>
    <property type="match status" value="1"/>
</dbReference>
<dbReference type="PANTHER" id="PTHR46142">
    <property type="match status" value="1"/>
</dbReference>
<reference evidence="2 3" key="1">
    <citation type="submission" date="2023-07" db="EMBL/GenBank/DDBJ databases">
        <title>Genomic Encyclopedia of Type Strains, Phase IV (KMG-IV): sequencing the most valuable type-strain genomes for metagenomic binning, comparative biology and taxonomic classification.</title>
        <authorList>
            <person name="Goeker M."/>
        </authorList>
    </citation>
    <scope>NUCLEOTIDE SEQUENCE [LARGE SCALE GENOMIC DNA]</scope>
    <source>
        <strain evidence="2 3">B6-8</strain>
    </source>
</reference>